<dbReference type="GO" id="GO:0005886">
    <property type="term" value="C:plasma membrane"/>
    <property type="evidence" value="ECO:0007669"/>
    <property type="project" value="TreeGrafter"/>
</dbReference>
<keyword evidence="8" id="KW-1185">Reference proteome</keyword>
<dbReference type="PANTHER" id="PTHR23502">
    <property type="entry name" value="MAJOR FACILITATOR SUPERFAMILY"/>
    <property type="match status" value="1"/>
</dbReference>
<dbReference type="Gene3D" id="1.20.1720.10">
    <property type="entry name" value="Multidrug resistance protein D"/>
    <property type="match status" value="2"/>
</dbReference>
<organism evidence="7 8">
    <name type="scientific">Lentithecium fluviatile CBS 122367</name>
    <dbReference type="NCBI Taxonomy" id="1168545"/>
    <lineage>
        <taxon>Eukaryota</taxon>
        <taxon>Fungi</taxon>
        <taxon>Dikarya</taxon>
        <taxon>Ascomycota</taxon>
        <taxon>Pezizomycotina</taxon>
        <taxon>Dothideomycetes</taxon>
        <taxon>Pleosporomycetidae</taxon>
        <taxon>Pleosporales</taxon>
        <taxon>Massarineae</taxon>
        <taxon>Lentitheciaceae</taxon>
        <taxon>Lentithecium</taxon>
    </lineage>
</organism>
<protein>
    <submittedName>
        <fullName evidence="7">MFS general substrate transporter</fullName>
    </submittedName>
</protein>
<accession>A0A6G1JEI2</accession>
<dbReference type="Proteomes" id="UP000799291">
    <property type="component" value="Unassembled WGS sequence"/>
</dbReference>
<comment type="subcellular location">
    <subcellularLocation>
        <location evidence="1">Membrane</location>
        <topology evidence="1">Multi-pass membrane protein</topology>
    </subcellularLocation>
</comment>
<dbReference type="Pfam" id="PF07690">
    <property type="entry name" value="MFS_1"/>
    <property type="match status" value="1"/>
</dbReference>
<evidence type="ECO:0000313" key="8">
    <source>
        <dbReference type="Proteomes" id="UP000799291"/>
    </source>
</evidence>
<reference evidence="7" key="1">
    <citation type="journal article" date="2020" name="Stud. Mycol.">
        <title>101 Dothideomycetes genomes: a test case for predicting lifestyles and emergence of pathogens.</title>
        <authorList>
            <person name="Haridas S."/>
            <person name="Albert R."/>
            <person name="Binder M."/>
            <person name="Bloem J."/>
            <person name="Labutti K."/>
            <person name="Salamov A."/>
            <person name="Andreopoulos B."/>
            <person name="Baker S."/>
            <person name="Barry K."/>
            <person name="Bills G."/>
            <person name="Bluhm B."/>
            <person name="Cannon C."/>
            <person name="Castanera R."/>
            <person name="Culley D."/>
            <person name="Daum C."/>
            <person name="Ezra D."/>
            <person name="Gonzalez J."/>
            <person name="Henrissat B."/>
            <person name="Kuo A."/>
            <person name="Liang C."/>
            <person name="Lipzen A."/>
            <person name="Lutzoni F."/>
            <person name="Magnuson J."/>
            <person name="Mondo S."/>
            <person name="Nolan M."/>
            <person name="Ohm R."/>
            <person name="Pangilinan J."/>
            <person name="Park H.-J."/>
            <person name="Ramirez L."/>
            <person name="Alfaro M."/>
            <person name="Sun H."/>
            <person name="Tritt A."/>
            <person name="Yoshinaga Y."/>
            <person name="Zwiers L.-H."/>
            <person name="Turgeon B."/>
            <person name="Goodwin S."/>
            <person name="Spatafora J."/>
            <person name="Crous P."/>
            <person name="Grigoriev I."/>
        </authorList>
    </citation>
    <scope>NUCLEOTIDE SEQUENCE</scope>
    <source>
        <strain evidence="7">CBS 122367</strain>
    </source>
</reference>
<dbReference type="GO" id="GO:0022857">
    <property type="term" value="F:transmembrane transporter activity"/>
    <property type="evidence" value="ECO:0007669"/>
    <property type="project" value="InterPro"/>
</dbReference>
<dbReference type="SUPFAM" id="SSF103473">
    <property type="entry name" value="MFS general substrate transporter"/>
    <property type="match status" value="1"/>
</dbReference>
<keyword evidence="2" id="KW-0813">Transport</keyword>
<feature type="transmembrane region" description="Helical" evidence="6">
    <location>
        <begin position="169"/>
        <end position="188"/>
    </location>
</feature>
<feature type="transmembrane region" description="Helical" evidence="6">
    <location>
        <begin position="138"/>
        <end position="157"/>
    </location>
</feature>
<feature type="transmembrane region" description="Helical" evidence="6">
    <location>
        <begin position="103"/>
        <end position="126"/>
    </location>
</feature>
<gene>
    <name evidence="7" type="ORF">K458DRAFT_440424</name>
</gene>
<keyword evidence="3 6" id="KW-0812">Transmembrane</keyword>
<feature type="transmembrane region" description="Helical" evidence="6">
    <location>
        <begin position="37"/>
        <end position="58"/>
    </location>
</feature>
<dbReference type="AlphaFoldDB" id="A0A6G1JEI2"/>
<dbReference type="InterPro" id="IPR036259">
    <property type="entry name" value="MFS_trans_sf"/>
</dbReference>
<feature type="transmembrane region" description="Helical" evidence="6">
    <location>
        <begin position="321"/>
        <end position="339"/>
    </location>
</feature>
<proteinExistence type="predicted"/>
<evidence type="ECO:0000256" key="5">
    <source>
        <dbReference type="ARBA" id="ARBA00023136"/>
    </source>
</evidence>
<name>A0A6G1JEI2_9PLEO</name>
<evidence type="ECO:0000256" key="6">
    <source>
        <dbReference type="SAM" id="Phobius"/>
    </source>
</evidence>
<evidence type="ECO:0000256" key="2">
    <source>
        <dbReference type="ARBA" id="ARBA00022448"/>
    </source>
</evidence>
<evidence type="ECO:0000256" key="4">
    <source>
        <dbReference type="ARBA" id="ARBA00022989"/>
    </source>
</evidence>
<evidence type="ECO:0000256" key="1">
    <source>
        <dbReference type="ARBA" id="ARBA00004141"/>
    </source>
</evidence>
<dbReference type="InterPro" id="IPR011701">
    <property type="entry name" value="MFS"/>
</dbReference>
<evidence type="ECO:0000313" key="7">
    <source>
        <dbReference type="EMBL" id="KAF2688974.1"/>
    </source>
</evidence>
<dbReference type="PANTHER" id="PTHR23502:SF51">
    <property type="entry name" value="QUINIDINE RESISTANCE PROTEIN 1-RELATED"/>
    <property type="match status" value="1"/>
</dbReference>
<dbReference type="EMBL" id="MU005573">
    <property type="protein sequence ID" value="KAF2688974.1"/>
    <property type="molecule type" value="Genomic_DNA"/>
</dbReference>
<evidence type="ECO:0000256" key="3">
    <source>
        <dbReference type="ARBA" id="ARBA00022692"/>
    </source>
</evidence>
<keyword evidence="5 6" id="KW-0472">Membrane</keyword>
<dbReference type="OrthoDB" id="2441642at2759"/>
<feature type="transmembrane region" description="Helical" evidence="6">
    <location>
        <begin position="389"/>
        <end position="407"/>
    </location>
</feature>
<keyword evidence="4 6" id="KW-1133">Transmembrane helix</keyword>
<sequence length="428" mass="46296">MSDKQEPPCKAVLAPATPRQDDVPVVPHSIYTRKEKWLIVAMVALAGFYSPLPANIYFPALPTLTHAFAQTPSSMNQTITIYLIFQGLSPMLWGPLSTSMAGALPYSPACLSCGSASTIALGAGVIGDIATREERGGYFGMFNLGPMLAPCIAPAAGGALSQGLGWRSIFWFIVITVDVCLLFIALFLPETLCAIAGNGSVPVPRYLRPILPIVGSKRPPLPPTNPDSSAEVEVATAPKPRLLINPIPLFPYPDVLVLLTFTGTIYACNYTITATISTLTGKLLDADYARIKAKTSGAGDEGEGPQGDFTTEHAHLRLMPLYLVLFVASVLAWGWTLYFRTHIGVPLLLGVSRSSGATTCTNLVRCSLAAVLAAVIERMEGSWGYGWTYTFWAGICAMLLPLMYLEMRMGPWWRGRRRGEAIVWISMY</sequence>